<proteinExistence type="predicted"/>
<keyword evidence="3" id="KW-1185">Reference proteome</keyword>
<reference evidence="2 3" key="1">
    <citation type="submission" date="2019-03" db="EMBL/GenBank/DDBJ databases">
        <title>An improved genome assembly of the fluke Schistosoma japonicum.</title>
        <authorList>
            <person name="Hu W."/>
            <person name="Luo F."/>
            <person name="Yin M."/>
            <person name="Mo X."/>
            <person name="Sun C."/>
            <person name="Wu Q."/>
            <person name="Zhu B."/>
            <person name="Xiang M."/>
            <person name="Wang J."/>
            <person name="Wang Y."/>
            <person name="Zhang T."/>
            <person name="Xu B."/>
            <person name="Zheng H."/>
            <person name="Feng Z."/>
        </authorList>
    </citation>
    <scope>NUCLEOTIDE SEQUENCE [LARGE SCALE GENOMIC DNA]</scope>
    <source>
        <strain evidence="2">HuSjv2</strain>
        <tissue evidence="2">Worms</tissue>
    </source>
</reference>
<feature type="region of interest" description="Disordered" evidence="1">
    <location>
        <begin position="1"/>
        <end position="109"/>
    </location>
</feature>
<sequence>MSSESANFKIGGQIDRYGRHKPTKSKCKTLGKEKKYSSKINDNRFDVKGDLYDRHQHEGIGDFQANSSHVSVKSKTKEENGKPNSRNSDQNSNSYTNTSNRQVTMNWGT</sequence>
<dbReference type="AlphaFoldDB" id="A0A4Z2CMA0"/>
<feature type="compositionally biased region" description="Basic and acidic residues" evidence="1">
    <location>
        <begin position="30"/>
        <end position="60"/>
    </location>
</feature>
<organism evidence="2 3">
    <name type="scientific">Schistosoma japonicum</name>
    <name type="common">Blood fluke</name>
    <dbReference type="NCBI Taxonomy" id="6182"/>
    <lineage>
        <taxon>Eukaryota</taxon>
        <taxon>Metazoa</taxon>
        <taxon>Spiralia</taxon>
        <taxon>Lophotrochozoa</taxon>
        <taxon>Platyhelminthes</taxon>
        <taxon>Trematoda</taxon>
        <taxon>Digenea</taxon>
        <taxon>Strigeidida</taxon>
        <taxon>Schistosomatoidea</taxon>
        <taxon>Schistosomatidae</taxon>
        <taxon>Schistosoma</taxon>
    </lineage>
</organism>
<gene>
    <name evidence="2" type="ORF">EWB00_009325</name>
</gene>
<dbReference type="Proteomes" id="UP000311919">
    <property type="component" value="Unassembled WGS sequence"/>
</dbReference>
<dbReference type="EMBL" id="SKCS01000542">
    <property type="protein sequence ID" value="TNN05346.1"/>
    <property type="molecule type" value="Genomic_DNA"/>
</dbReference>
<comment type="caution">
    <text evidence="2">The sequence shown here is derived from an EMBL/GenBank/DDBJ whole genome shotgun (WGS) entry which is preliminary data.</text>
</comment>
<dbReference type="InterPro" id="IPR012615">
    <property type="entry name" value="TES"/>
</dbReference>
<evidence type="ECO:0000313" key="3">
    <source>
        <dbReference type="Proteomes" id="UP000311919"/>
    </source>
</evidence>
<feature type="compositionally biased region" description="Polar residues" evidence="1">
    <location>
        <begin position="64"/>
        <end position="73"/>
    </location>
</feature>
<evidence type="ECO:0000256" key="1">
    <source>
        <dbReference type="SAM" id="MobiDB-lite"/>
    </source>
</evidence>
<feature type="compositionally biased region" description="Polar residues" evidence="1">
    <location>
        <begin position="82"/>
        <end position="109"/>
    </location>
</feature>
<dbReference type="OrthoDB" id="6257940at2759"/>
<feature type="compositionally biased region" description="Basic residues" evidence="1">
    <location>
        <begin position="18"/>
        <end position="29"/>
    </location>
</feature>
<dbReference type="Pfam" id="PF08034">
    <property type="entry name" value="TES"/>
    <property type="match status" value="1"/>
</dbReference>
<accession>A0A4Z2CMA0</accession>
<name>A0A4Z2CMA0_SCHJA</name>
<evidence type="ECO:0000313" key="2">
    <source>
        <dbReference type="EMBL" id="TNN05346.1"/>
    </source>
</evidence>
<protein>
    <submittedName>
        <fullName evidence="2">Uncharacterized protein</fullName>
    </submittedName>
</protein>